<dbReference type="eggNOG" id="KOG1095">
    <property type="taxonomic scope" value="Eukaryota"/>
</dbReference>
<accession>A0A0L0G8K9</accession>
<dbReference type="InterPro" id="IPR008266">
    <property type="entry name" value="Tyr_kinase_AS"/>
</dbReference>
<dbReference type="GO" id="GO:0005524">
    <property type="term" value="F:ATP binding"/>
    <property type="evidence" value="ECO:0007669"/>
    <property type="project" value="UniProtKB-UniRule"/>
</dbReference>
<evidence type="ECO:0000259" key="4">
    <source>
        <dbReference type="PROSITE" id="PS50011"/>
    </source>
</evidence>
<dbReference type="InterPro" id="IPR017441">
    <property type="entry name" value="Protein_kinase_ATP_BS"/>
</dbReference>
<evidence type="ECO:0000256" key="1">
    <source>
        <dbReference type="ARBA" id="ARBA00004167"/>
    </source>
</evidence>
<dbReference type="InterPro" id="IPR000719">
    <property type="entry name" value="Prot_kinase_dom"/>
</dbReference>
<dbReference type="GO" id="GO:0007169">
    <property type="term" value="P:cell surface receptor protein tyrosine kinase signaling pathway"/>
    <property type="evidence" value="ECO:0007669"/>
    <property type="project" value="TreeGrafter"/>
</dbReference>
<dbReference type="Proteomes" id="UP000054560">
    <property type="component" value="Unassembled WGS sequence"/>
</dbReference>
<sequence>MMEIIGLGEFGAVYKGALFYEKQAAIVAIKTLKPEHRNEEVSAGQFHVEAEIMKSLDHPNIVSMIGLSTVEHDEGICECLIMEYMGLGDLRSYIKPSTQSEDESGTIISTKYITLHEKLWHCLQIARGMEYLASVNIVHRDLAARNCMLSDPVEHTSRIVEGYEFSPGSSYPVTKIADFGLSRMFDENERQYVMSNSTLLPVRWLSIEAITDRAYTEKSDCWAFAVTCWEVFSDGAIPYQDLSTYNLAASVAAGTRLTKPAVCPLAVFDIIKSGWEQDVEKRPTFKELRQKLEGVFMTASMEYLQNNETFKGGLKSEESMAIEDPSRYEYPYTTITAPETAFLQADTDMTYLNLEDTRSPDMLLSRRDKQDDITEEAGYVVMNGAIRRPTNTQDESRGSEFRSQARGFSGDTSIYLDGNLDTAIEGVYNMYPPR</sequence>
<dbReference type="PROSITE" id="PS00107">
    <property type="entry name" value="PROTEIN_KINASE_ATP"/>
    <property type="match status" value="1"/>
</dbReference>
<protein>
    <submittedName>
        <fullName evidence="5">TK protein kinase</fullName>
    </submittedName>
</protein>
<dbReference type="PROSITE" id="PS50011">
    <property type="entry name" value="PROTEIN_KINASE_DOM"/>
    <property type="match status" value="1"/>
</dbReference>
<feature type="binding site" evidence="3">
    <location>
        <position position="30"/>
    </location>
    <ligand>
        <name>ATP</name>
        <dbReference type="ChEBI" id="CHEBI:30616"/>
    </ligand>
</feature>
<evidence type="ECO:0000313" key="5">
    <source>
        <dbReference type="EMBL" id="KNC85216.1"/>
    </source>
</evidence>
<keyword evidence="3" id="KW-0067">ATP-binding</keyword>
<dbReference type="InterPro" id="IPR020635">
    <property type="entry name" value="Tyr_kinase_cat_dom"/>
</dbReference>
<keyword evidence="5" id="KW-0418">Kinase</keyword>
<dbReference type="GeneID" id="25903096"/>
<dbReference type="CDD" id="cd00192">
    <property type="entry name" value="PTKc"/>
    <property type="match status" value="1"/>
</dbReference>
<reference evidence="5 6" key="1">
    <citation type="submission" date="2011-02" db="EMBL/GenBank/DDBJ databases">
        <title>The Genome Sequence of Sphaeroforma arctica JP610.</title>
        <authorList>
            <consortium name="The Broad Institute Genome Sequencing Platform"/>
            <person name="Russ C."/>
            <person name="Cuomo C."/>
            <person name="Young S.K."/>
            <person name="Zeng Q."/>
            <person name="Gargeya S."/>
            <person name="Alvarado L."/>
            <person name="Berlin A."/>
            <person name="Chapman S.B."/>
            <person name="Chen Z."/>
            <person name="Freedman E."/>
            <person name="Gellesch M."/>
            <person name="Goldberg J."/>
            <person name="Griggs A."/>
            <person name="Gujja S."/>
            <person name="Heilman E."/>
            <person name="Heiman D."/>
            <person name="Howarth C."/>
            <person name="Mehta T."/>
            <person name="Neiman D."/>
            <person name="Pearson M."/>
            <person name="Roberts A."/>
            <person name="Saif S."/>
            <person name="Shea T."/>
            <person name="Shenoy N."/>
            <person name="Sisk P."/>
            <person name="Stolte C."/>
            <person name="Sykes S."/>
            <person name="White J."/>
            <person name="Yandava C."/>
            <person name="Burger G."/>
            <person name="Gray M.W."/>
            <person name="Holland P.W.H."/>
            <person name="King N."/>
            <person name="Lang F.B.F."/>
            <person name="Roger A.J."/>
            <person name="Ruiz-Trillo I."/>
            <person name="Haas B."/>
            <person name="Nusbaum C."/>
            <person name="Birren B."/>
        </authorList>
    </citation>
    <scope>NUCLEOTIDE SEQUENCE [LARGE SCALE GENOMIC DNA]</scope>
    <source>
        <strain evidence="5 6">JP610</strain>
    </source>
</reference>
<evidence type="ECO:0000313" key="6">
    <source>
        <dbReference type="Proteomes" id="UP000054560"/>
    </source>
</evidence>
<dbReference type="Gene3D" id="1.10.510.10">
    <property type="entry name" value="Transferase(Phosphotransferase) domain 1"/>
    <property type="match status" value="1"/>
</dbReference>
<dbReference type="PRINTS" id="PR00109">
    <property type="entry name" value="TYRKINASE"/>
</dbReference>
<dbReference type="PANTHER" id="PTHR24416">
    <property type="entry name" value="TYROSINE-PROTEIN KINASE RECEPTOR"/>
    <property type="match status" value="1"/>
</dbReference>
<dbReference type="GO" id="GO:0004714">
    <property type="term" value="F:transmembrane receptor protein tyrosine kinase activity"/>
    <property type="evidence" value="ECO:0007669"/>
    <property type="project" value="UniProtKB-EC"/>
</dbReference>
<evidence type="ECO:0000256" key="3">
    <source>
        <dbReference type="PROSITE-ProRule" id="PRU10141"/>
    </source>
</evidence>
<dbReference type="InterPro" id="IPR001245">
    <property type="entry name" value="Ser-Thr/Tyr_kinase_cat_dom"/>
</dbReference>
<dbReference type="GO" id="GO:0043235">
    <property type="term" value="C:receptor complex"/>
    <property type="evidence" value="ECO:0007669"/>
    <property type="project" value="TreeGrafter"/>
</dbReference>
<comment type="catalytic activity">
    <reaction evidence="2">
        <text>L-tyrosyl-[protein] + ATP = O-phospho-L-tyrosyl-[protein] + ADP + H(+)</text>
        <dbReference type="Rhea" id="RHEA:10596"/>
        <dbReference type="Rhea" id="RHEA-COMP:10136"/>
        <dbReference type="Rhea" id="RHEA-COMP:20101"/>
        <dbReference type="ChEBI" id="CHEBI:15378"/>
        <dbReference type="ChEBI" id="CHEBI:30616"/>
        <dbReference type="ChEBI" id="CHEBI:46858"/>
        <dbReference type="ChEBI" id="CHEBI:61978"/>
        <dbReference type="ChEBI" id="CHEBI:456216"/>
        <dbReference type="EC" id="2.7.10.1"/>
    </reaction>
</comment>
<keyword evidence="6" id="KW-1185">Reference proteome</keyword>
<dbReference type="InterPro" id="IPR011009">
    <property type="entry name" value="Kinase-like_dom_sf"/>
</dbReference>
<dbReference type="OrthoDB" id="546826at2759"/>
<keyword evidence="3" id="KW-0547">Nucleotide-binding</keyword>
<gene>
    <name evidence="5" type="ORF">SARC_02592</name>
</gene>
<feature type="domain" description="Protein kinase" evidence="4">
    <location>
        <begin position="1"/>
        <end position="304"/>
    </location>
</feature>
<dbReference type="EMBL" id="KQ241714">
    <property type="protein sequence ID" value="KNC85216.1"/>
    <property type="molecule type" value="Genomic_DNA"/>
</dbReference>
<dbReference type="STRING" id="667725.A0A0L0G8K9"/>
<dbReference type="AlphaFoldDB" id="A0A0L0G8K9"/>
<dbReference type="PANTHER" id="PTHR24416:SF617">
    <property type="entry name" value="RET ONCOGENE, ISOFORM A"/>
    <property type="match status" value="1"/>
</dbReference>
<dbReference type="PROSITE" id="PS00109">
    <property type="entry name" value="PROTEIN_KINASE_TYR"/>
    <property type="match status" value="1"/>
</dbReference>
<dbReference type="SUPFAM" id="SSF56112">
    <property type="entry name" value="Protein kinase-like (PK-like)"/>
    <property type="match status" value="1"/>
</dbReference>
<name>A0A0L0G8K9_9EUKA</name>
<proteinExistence type="predicted"/>
<dbReference type="SMART" id="SM00219">
    <property type="entry name" value="TyrKc"/>
    <property type="match status" value="1"/>
</dbReference>
<dbReference type="GO" id="GO:0005886">
    <property type="term" value="C:plasma membrane"/>
    <property type="evidence" value="ECO:0007669"/>
    <property type="project" value="TreeGrafter"/>
</dbReference>
<organism evidence="5 6">
    <name type="scientific">Sphaeroforma arctica JP610</name>
    <dbReference type="NCBI Taxonomy" id="667725"/>
    <lineage>
        <taxon>Eukaryota</taxon>
        <taxon>Ichthyosporea</taxon>
        <taxon>Ichthyophonida</taxon>
        <taxon>Sphaeroforma</taxon>
    </lineage>
</organism>
<dbReference type="Pfam" id="PF07714">
    <property type="entry name" value="PK_Tyr_Ser-Thr"/>
    <property type="match status" value="1"/>
</dbReference>
<comment type="subcellular location">
    <subcellularLocation>
        <location evidence="1">Membrane</location>
        <topology evidence="1">Single-pass membrane protein</topology>
    </subcellularLocation>
</comment>
<evidence type="ECO:0000256" key="2">
    <source>
        <dbReference type="ARBA" id="ARBA00051243"/>
    </source>
</evidence>
<dbReference type="RefSeq" id="XP_014159118.1">
    <property type="nucleotide sequence ID" value="XM_014303643.1"/>
</dbReference>
<keyword evidence="5" id="KW-0808">Transferase</keyword>
<dbReference type="InterPro" id="IPR050122">
    <property type="entry name" value="RTK"/>
</dbReference>